<dbReference type="Gene3D" id="3.40.50.720">
    <property type="entry name" value="NAD(P)-binding Rossmann-like Domain"/>
    <property type="match status" value="1"/>
</dbReference>
<dbReference type="PANTHER" id="PTHR33303:SF2">
    <property type="entry name" value="COA-BINDING DOMAIN-CONTAINING PROTEIN"/>
    <property type="match status" value="1"/>
</dbReference>
<organism evidence="2 3">
    <name type="scientific">Moellerella wisconsensis ATCC 35017</name>
    <dbReference type="NCBI Taxonomy" id="1354267"/>
    <lineage>
        <taxon>Bacteria</taxon>
        <taxon>Pseudomonadati</taxon>
        <taxon>Pseudomonadota</taxon>
        <taxon>Gammaproteobacteria</taxon>
        <taxon>Enterobacterales</taxon>
        <taxon>Morganellaceae</taxon>
        <taxon>Moellerella</taxon>
    </lineage>
</organism>
<sequence>MIKQQIKQILQHSKVIALVGASDNSSRPSNEVMHYLLEQGYTVIPVSPKLAGQQLLGQTVYVQLKDIPQPVDIVDVFRNAQAAPGIAEEAAAINAKVLWLQLGVISPEAEQIALQAGMECVMDKCPKQEIKALGLEKLD</sequence>
<dbReference type="InterPro" id="IPR036291">
    <property type="entry name" value="NAD(P)-bd_dom_sf"/>
</dbReference>
<evidence type="ECO:0000259" key="1">
    <source>
        <dbReference type="SMART" id="SM00881"/>
    </source>
</evidence>
<dbReference type="EMBL" id="LGAA01000026">
    <property type="protein sequence ID" value="KPD01874.1"/>
    <property type="molecule type" value="Genomic_DNA"/>
</dbReference>
<dbReference type="InterPro" id="IPR003781">
    <property type="entry name" value="CoA-bd"/>
</dbReference>
<keyword evidence="3" id="KW-1185">Reference proteome</keyword>
<reference evidence="2 3" key="1">
    <citation type="submission" date="2015-07" db="EMBL/GenBank/DDBJ databases">
        <title>ATOL: Assembling a taxonomically balanced genome-scale reconstruction of the evolutionary history of the Enterobacteriaceae.</title>
        <authorList>
            <person name="Plunkett G.III."/>
            <person name="Neeno-Eckwall E.C."/>
            <person name="Glasner J.D."/>
            <person name="Perna N.T."/>
        </authorList>
    </citation>
    <scope>NUCLEOTIDE SEQUENCE [LARGE SCALE GENOMIC DNA]</scope>
    <source>
        <strain evidence="2 3">ATCC 35017</strain>
    </source>
</reference>
<evidence type="ECO:0000313" key="3">
    <source>
        <dbReference type="Proteomes" id="UP000053226"/>
    </source>
</evidence>
<comment type="caution">
    <text evidence="2">The sequence shown here is derived from an EMBL/GenBank/DDBJ whole genome shotgun (WGS) entry which is preliminary data.</text>
</comment>
<dbReference type="Proteomes" id="UP000053226">
    <property type="component" value="Unassembled WGS sequence"/>
</dbReference>
<feature type="domain" description="CoA-binding" evidence="1">
    <location>
        <begin position="10"/>
        <end position="104"/>
    </location>
</feature>
<evidence type="ECO:0000313" key="2">
    <source>
        <dbReference type="EMBL" id="KPD01874.1"/>
    </source>
</evidence>
<proteinExistence type="predicted"/>
<dbReference type="RefSeq" id="WP_053908814.1">
    <property type="nucleotide sequence ID" value="NZ_CAWMUS010000026.1"/>
</dbReference>
<dbReference type="AlphaFoldDB" id="A0A0N0Z904"/>
<dbReference type="Pfam" id="PF13380">
    <property type="entry name" value="CoA_binding_2"/>
    <property type="match status" value="1"/>
</dbReference>
<dbReference type="PANTHER" id="PTHR33303">
    <property type="entry name" value="CYTOPLASMIC PROTEIN-RELATED"/>
    <property type="match status" value="1"/>
</dbReference>
<dbReference type="SMART" id="SM00881">
    <property type="entry name" value="CoA_binding"/>
    <property type="match status" value="1"/>
</dbReference>
<name>A0A0N0Z904_9GAMM</name>
<gene>
    <name evidence="2" type="ORF">M992_2417</name>
</gene>
<dbReference type="SUPFAM" id="SSF51735">
    <property type="entry name" value="NAD(P)-binding Rossmann-fold domains"/>
    <property type="match status" value="1"/>
</dbReference>
<accession>A0A0N0Z904</accession>
<dbReference type="OrthoDB" id="9804695at2"/>
<protein>
    <submittedName>
        <fullName evidence="2">Succinyl-CoA synthetase</fullName>
    </submittedName>
</protein>